<dbReference type="Pfam" id="PF00085">
    <property type="entry name" value="Thioredoxin"/>
    <property type="match status" value="1"/>
</dbReference>
<reference evidence="2" key="1">
    <citation type="journal article" date="2020" name="Nature">
        <title>Giant virus diversity and host interactions through global metagenomics.</title>
        <authorList>
            <person name="Schulz F."/>
            <person name="Roux S."/>
            <person name="Paez-Espino D."/>
            <person name="Jungbluth S."/>
            <person name="Walsh D.A."/>
            <person name="Denef V.J."/>
            <person name="McMahon K.D."/>
            <person name="Konstantinidis K.T."/>
            <person name="Eloe-Fadrosh E.A."/>
            <person name="Kyrpides N.C."/>
            <person name="Woyke T."/>
        </authorList>
    </citation>
    <scope>NUCLEOTIDE SEQUENCE</scope>
    <source>
        <strain evidence="2">GVMAG-M-3300021185-45</strain>
    </source>
</reference>
<proteinExistence type="predicted"/>
<accession>A0A6C0CHK1</accession>
<name>A0A6C0CHK1_9ZZZZ</name>
<dbReference type="EMBL" id="MN739423">
    <property type="protein sequence ID" value="QHT04048.1"/>
    <property type="molecule type" value="Genomic_DNA"/>
</dbReference>
<dbReference type="SUPFAM" id="SSF52833">
    <property type="entry name" value="Thioredoxin-like"/>
    <property type="match status" value="1"/>
</dbReference>
<dbReference type="InterPro" id="IPR013766">
    <property type="entry name" value="Thioredoxin_domain"/>
</dbReference>
<sequence>MKLLYVNDKNANIFKNEVKTKDAFVKYFSPSCPACIAMEDEWDDLCKDIDEKYNTDLILAQMDPSGIKELESSNVHTDVDFVPSIIILKDGKKHKEYNGVKKKEDMINFLVKEGYIHPKMKGGGKTLKNTKNKRCSGNKFTNCCPHMPVNSKGEYTATTKSKPYILNLDGNKYRFYTCCMACKEAMTKLARENPKKFKSVYVKSIKGDKIYFKHKDTGKMVQIGTKIKSKTKKGGASARNVLTNTPANNRNNVAIDGIEHVLRENSYLGKKTELNKDLFLDCVNDGIFGNCENNCRKSPGLNNYCIPNNRKYNPNASPDEKDTAINAYKFLLIKIILSQSPITNLIGGHGIPQVSQFRQTILTTLLNKQSNYEDLDDVTSLVQYVLSEVIVAINNSNFNDTGNVTTEEETAAYNTLLNLAKKGGKKRSKKTKKSCIGKRDGKKGCRTCCKKKRKYKKCITRCMRGY</sequence>
<protein>
    <recommendedName>
        <fullName evidence="1">Thioredoxin domain-containing protein</fullName>
    </recommendedName>
</protein>
<evidence type="ECO:0000313" key="2">
    <source>
        <dbReference type="EMBL" id="QHT04048.1"/>
    </source>
</evidence>
<dbReference type="AlphaFoldDB" id="A0A6C0CHK1"/>
<organism evidence="2">
    <name type="scientific">viral metagenome</name>
    <dbReference type="NCBI Taxonomy" id="1070528"/>
    <lineage>
        <taxon>unclassified sequences</taxon>
        <taxon>metagenomes</taxon>
        <taxon>organismal metagenomes</taxon>
    </lineage>
</organism>
<dbReference type="Gene3D" id="3.40.30.10">
    <property type="entry name" value="Glutaredoxin"/>
    <property type="match status" value="1"/>
</dbReference>
<dbReference type="CDD" id="cd02961">
    <property type="entry name" value="PDI_a_family"/>
    <property type="match status" value="1"/>
</dbReference>
<dbReference type="InterPro" id="IPR036249">
    <property type="entry name" value="Thioredoxin-like_sf"/>
</dbReference>
<evidence type="ECO:0000259" key="1">
    <source>
        <dbReference type="Pfam" id="PF00085"/>
    </source>
</evidence>
<feature type="domain" description="Thioredoxin" evidence="1">
    <location>
        <begin position="10"/>
        <end position="110"/>
    </location>
</feature>